<evidence type="ECO:0000313" key="2">
    <source>
        <dbReference type="Proteomes" id="UP000248423"/>
    </source>
</evidence>
<accession>A0A319EKR1</accession>
<keyword evidence="2" id="KW-1185">Reference proteome</keyword>
<dbReference type="EMBL" id="KZ826343">
    <property type="protein sequence ID" value="PYI07248.1"/>
    <property type="molecule type" value="Genomic_DNA"/>
</dbReference>
<protein>
    <submittedName>
        <fullName evidence="1">Uncharacterized protein</fullName>
    </submittedName>
</protein>
<dbReference type="Proteomes" id="UP000248423">
    <property type="component" value="Unassembled WGS sequence"/>
</dbReference>
<dbReference type="AlphaFoldDB" id="A0A319EKR1"/>
<organism evidence="1 2">
    <name type="scientific">Aspergillus sclerotiicarbonarius (strain CBS 121057 / IBT 28362)</name>
    <dbReference type="NCBI Taxonomy" id="1448318"/>
    <lineage>
        <taxon>Eukaryota</taxon>
        <taxon>Fungi</taxon>
        <taxon>Dikarya</taxon>
        <taxon>Ascomycota</taxon>
        <taxon>Pezizomycotina</taxon>
        <taxon>Eurotiomycetes</taxon>
        <taxon>Eurotiomycetidae</taxon>
        <taxon>Eurotiales</taxon>
        <taxon>Aspergillaceae</taxon>
        <taxon>Aspergillus</taxon>
        <taxon>Aspergillus subgen. Circumdati</taxon>
    </lineage>
</organism>
<name>A0A319EKR1_ASPSB</name>
<evidence type="ECO:0000313" key="1">
    <source>
        <dbReference type="EMBL" id="PYI07248.1"/>
    </source>
</evidence>
<dbReference type="VEuPathDB" id="FungiDB:BO78DRAFT_93783"/>
<gene>
    <name evidence="1" type="ORF">BO78DRAFT_93783</name>
</gene>
<proteinExistence type="predicted"/>
<sequence>MGIHWSHCFSFRVSRKKQDRRGRRNLLGIGHCQDDDQSKPASACRVGCDLPVCPRGGQFHPGCWGAKSKKVVWSHPYLRKKEKSVGLSTVTTCSCRWFGCLPCLSLSSGVPGMTGKPEIEVISSETKRLIKPPLIAGIRRSVSHDLIAKGG</sequence>
<reference evidence="1 2" key="1">
    <citation type="submission" date="2018-02" db="EMBL/GenBank/DDBJ databases">
        <title>The genomes of Aspergillus section Nigri reveals drivers in fungal speciation.</title>
        <authorList>
            <consortium name="DOE Joint Genome Institute"/>
            <person name="Vesth T.C."/>
            <person name="Nybo J."/>
            <person name="Theobald S."/>
            <person name="Brandl J."/>
            <person name="Frisvad J.C."/>
            <person name="Nielsen K.F."/>
            <person name="Lyhne E.K."/>
            <person name="Kogle M.E."/>
            <person name="Kuo A."/>
            <person name="Riley R."/>
            <person name="Clum A."/>
            <person name="Nolan M."/>
            <person name="Lipzen A."/>
            <person name="Salamov A."/>
            <person name="Henrissat B."/>
            <person name="Wiebenga A."/>
            <person name="De vries R.P."/>
            <person name="Grigoriev I.V."/>
            <person name="Mortensen U.H."/>
            <person name="Andersen M.R."/>
            <person name="Baker S.E."/>
        </authorList>
    </citation>
    <scope>NUCLEOTIDE SEQUENCE [LARGE SCALE GENOMIC DNA]</scope>
    <source>
        <strain evidence="1 2">CBS 121057</strain>
    </source>
</reference>